<proteinExistence type="predicted"/>
<dbReference type="EMBL" id="QLZR01000001">
    <property type="protein sequence ID" value="RAZ80835.1"/>
    <property type="molecule type" value="Genomic_DNA"/>
</dbReference>
<keyword evidence="3" id="KW-1185">Reference proteome</keyword>
<dbReference type="Proteomes" id="UP000251002">
    <property type="component" value="Unassembled WGS sequence"/>
</dbReference>
<accession>A0A365L631</accession>
<keyword evidence="1" id="KW-0812">Transmembrane</keyword>
<keyword evidence="1" id="KW-0472">Membrane</keyword>
<feature type="transmembrane region" description="Helical" evidence="1">
    <location>
        <begin position="28"/>
        <end position="49"/>
    </location>
</feature>
<name>A0A365L631_9BACL</name>
<dbReference type="AlphaFoldDB" id="A0A365L631"/>
<evidence type="ECO:0000313" key="3">
    <source>
        <dbReference type="Proteomes" id="UP000251002"/>
    </source>
</evidence>
<evidence type="ECO:0000256" key="1">
    <source>
        <dbReference type="SAM" id="Phobius"/>
    </source>
</evidence>
<sequence>MADWLDKIKTVSSTKGATAPESAKSAGVGCLAAVIAIATILTFLIAFGLFRNGNWIMGTFALLFAVIGALTSVLLLWPQKPNRL</sequence>
<reference evidence="2 3" key="1">
    <citation type="submission" date="2018-06" db="EMBL/GenBank/DDBJ databases">
        <title>The draft genome sequences of strains SCU63 and S1.</title>
        <authorList>
            <person name="Gan L."/>
        </authorList>
    </citation>
    <scope>NUCLEOTIDE SEQUENCE [LARGE SCALE GENOMIC DNA]</scope>
    <source>
        <strain evidence="2 3">SCU63</strain>
    </source>
</reference>
<feature type="transmembrane region" description="Helical" evidence="1">
    <location>
        <begin position="55"/>
        <end position="77"/>
    </location>
</feature>
<organism evidence="2 3">
    <name type="scientific">Planococcus halotolerans</name>
    <dbReference type="NCBI Taxonomy" id="2233542"/>
    <lineage>
        <taxon>Bacteria</taxon>
        <taxon>Bacillati</taxon>
        <taxon>Bacillota</taxon>
        <taxon>Bacilli</taxon>
        <taxon>Bacillales</taxon>
        <taxon>Caryophanaceae</taxon>
        <taxon>Planococcus</taxon>
    </lineage>
</organism>
<comment type="caution">
    <text evidence="2">The sequence shown here is derived from an EMBL/GenBank/DDBJ whole genome shotgun (WGS) entry which is preliminary data.</text>
</comment>
<protein>
    <submittedName>
        <fullName evidence="2">Uncharacterized protein</fullName>
    </submittedName>
</protein>
<evidence type="ECO:0000313" key="2">
    <source>
        <dbReference type="EMBL" id="RAZ80835.1"/>
    </source>
</evidence>
<keyword evidence="1" id="KW-1133">Transmembrane helix</keyword>
<gene>
    <name evidence="2" type="ORF">DP120_00655</name>
</gene>
<dbReference type="RefSeq" id="WP_112221262.1">
    <property type="nucleotide sequence ID" value="NZ_CP047673.1"/>
</dbReference>